<dbReference type="NCBIfam" id="TIGR00041">
    <property type="entry name" value="DTMP_kinase"/>
    <property type="match status" value="1"/>
</dbReference>
<dbReference type="GO" id="GO:0004798">
    <property type="term" value="F:dTMP kinase activity"/>
    <property type="evidence" value="ECO:0007669"/>
    <property type="project" value="UniProtKB-EC"/>
</dbReference>
<sequence length="249" mass="27940">MIGIISRNCFYRQNDLVAIVRKCGFLGVSSSKLINSSPNMSIIQKRGALIVLEGCDRAGKTTQCKRIVESLNSAGHKAKFMNFPDRSTQFGALINSYLTSKDNFTDEGIHLLFTLNRWEAKNEMERLLRSGVTLIVDRYSYSGVAFSAAKGLNMDWCKAPETGLPKPDLVLLLTLTAEAMAKRGGFGQERYEVPELQKKVMEKFQTLKDDSYWKVVDADKKEDALSLELCEMVLDSMESCSDKPLGKLW</sequence>
<dbReference type="FunFam" id="3.40.50.300:FF:000679">
    <property type="entry name" value="Thymidylate kinase"/>
    <property type="match status" value="1"/>
</dbReference>
<reference evidence="11" key="2">
    <citation type="submission" date="2020-05" db="UniProtKB">
        <authorList>
            <consortium name="EnsemblMetazoa"/>
        </authorList>
    </citation>
    <scope>IDENTIFICATION</scope>
    <source>
        <strain evidence="11">LVP_AGWG</strain>
    </source>
</reference>
<proteinExistence type="inferred from homology"/>
<dbReference type="PANTHER" id="PTHR10344:SF1">
    <property type="entry name" value="THYMIDYLATE KINASE"/>
    <property type="match status" value="1"/>
</dbReference>
<dbReference type="GO" id="GO:0006235">
    <property type="term" value="P:dTTP biosynthetic process"/>
    <property type="evidence" value="ECO:0007669"/>
    <property type="project" value="TreeGrafter"/>
</dbReference>
<dbReference type="EC" id="2.7.4.9" evidence="3"/>
<dbReference type="VEuPathDB" id="VectorBase:AAEL001246"/>
<dbReference type="InParanoid" id="A0A1S4EY68"/>
<dbReference type="Pfam" id="PF02223">
    <property type="entry name" value="Thymidylate_kin"/>
    <property type="match status" value="1"/>
</dbReference>
<dbReference type="GO" id="GO:0005829">
    <property type="term" value="C:cytosol"/>
    <property type="evidence" value="ECO:0007669"/>
    <property type="project" value="TreeGrafter"/>
</dbReference>
<feature type="domain" description="Thymidylate kinase-like" evidence="10">
    <location>
        <begin position="52"/>
        <end position="224"/>
    </location>
</feature>
<evidence type="ECO:0000256" key="4">
    <source>
        <dbReference type="ARBA" id="ARBA00017144"/>
    </source>
</evidence>
<dbReference type="FunCoup" id="A0A1S4EY68">
    <property type="interactions" value="1574"/>
</dbReference>
<keyword evidence="12" id="KW-1185">Reference proteome</keyword>
<gene>
    <name evidence="11" type="primary">5569622</name>
</gene>
<evidence type="ECO:0000256" key="2">
    <source>
        <dbReference type="ARBA" id="ARBA00009776"/>
    </source>
</evidence>
<reference evidence="11 12" key="1">
    <citation type="submission" date="2017-06" db="EMBL/GenBank/DDBJ databases">
        <title>Aedes aegypti genome working group (AGWG) sequencing and assembly.</title>
        <authorList>
            <consortium name="Aedes aegypti Genome Working Group (AGWG)"/>
            <person name="Matthews B.J."/>
        </authorList>
    </citation>
    <scope>NUCLEOTIDE SEQUENCE [LARGE SCALE GENOMIC DNA]</scope>
    <source>
        <strain evidence="11 12">LVP_AGWG</strain>
    </source>
</reference>
<dbReference type="InterPro" id="IPR027417">
    <property type="entry name" value="P-loop_NTPase"/>
</dbReference>
<dbReference type="GO" id="GO:0006227">
    <property type="term" value="P:dUDP biosynthetic process"/>
    <property type="evidence" value="ECO:0007669"/>
    <property type="project" value="TreeGrafter"/>
</dbReference>
<dbReference type="AlphaFoldDB" id="A0A1S4EY68"/>
<keyword evidence="8" id="KW-0418">Kinase</keyword>
<evidence type="ECO:0000256" key="3">
    <source>
        <dbReference type="ARBA" id="ARBA00012980"/>
    </source>
</evidence>
<dbReference type="Proteomes" id="UP000008820">
    <property type="component" value="Chromosome 2"/>
</dbReference>
<dbReference type="GO" id="GO:0005634">
    <property type="term" value="C:nucleus"/>
    <property type="evidence" value="ECO:0007669"/>
    <property type="project" value="TreeGrafter"/>
</dbReference>
<evidence type="ECO:0000256" key="1">
    <source>
        <dbReference type="ARBA" id="ARBA00004992"/>
    </source>
</evidence>
<comment type="pathway">
    <text evidence="1">Pyrimidine metabolism; dTTP biosynthesis.</text>
</comment>
<dbReference type="InterPro" id="IPR039430">
    <property type="entry name" value="Thymidylate_kin-like_dom"/>
</dbReference>
<evidence type="ECO:0000313" key="11">
    <source>
        <dbReference type="EnsemblMetazoa" id="AAEL001246-PA"/>
    </source>
</evidence>
<organism evidence="11 12">
    <name type="scientific">Aedes aegypti</name>
    <name type="common">Yellowfever mosquito</name>
    <name type="synonym">Culex aegypti</name>
    <dbReference type="NCBI Taxonomy" id="7159"/>
    <lineage>
        <taxon>Eukaryota</taxon>
        <taxon>Metazoa</taxon>
        <taxon>Ecdysozoa</taxon>
        <taxon>Arthropoda</taxon>
        <taxon>Hexapoda</taxon>
        <taxon>Insecta</taxon>
        <taxon>Pterygota</taxon>
        <taxon>Neoptera</taxon>
        <taxon>Endopterygota</taxon>
        <taxon>Diptera</taxon>
        <taxon>Nematocera</taxon>
        <taxon>Culicoidea</taxon>
        <taxon>Culicidae</taxon>
        <taxon>Culicinae</taxon>
        <taxon>Aedini</taxon>
        <taxon>Aedes</taxon>
        <taxon>Stegomyia</taxon>
    </lineage>
</organism>
<keyword evidence="7" id="KW-0547">Nucleotide-binding</keyword>
<protein>
    <recommendedName>
        <fullName evidence="4">Thymidylate kinase</fullName>
        <ecNumber evidence="3">2.7.4.9</ecNumber>
    </recommendedName>
</protein>
<dbReference type="OrthoDB" id="425602at2759"/>
<evidence type="ECO:0000256" key="7">
    <source>
        <dbReference type="ARBA" id="ARBA00022741"/>
    </source>
</evidence>
<dbReference type="GO" id="GO:0006233">
    <property type="term" value="P:dTDP biosynthetic process"/>
    <property type="evidence" value="ECO:0007669"/>
    <property type="project" value="InterPro"/>
</dbReference>
<dbReference type="GO" id="GO:0005524">
    <property type="term" value="F:ATP binding"/>
    <property type="evidence" value="ECO:0007669"/>
    <property type="project" value="UniProtKB-KW"/>
</dbReference>
<accession>A0A1S4EY68</accession>
<dbReference type="InterPro" id="IPR018094">
    <property type="entry name" value="Thymidylate_kinase"/>
</dbReference>
<keyword evidence="9" id="KW-0067">ATP-binding</keyword>
<comment type="similarity">
    <text evidence="2">Belongs to the thymidylate kinase family.</text>
</comment>
<dbReference type="PANTHER" id="PTHR10344">
    <property type="entry name" value="THYMIDYLATE KINASE"/>
    <property type="match status" value="1"/>
</dbReference>
<name>A0A1S4EY68_AEDAE</name>
<dbReference type="HAMAP" id="MF_00165">
    <property type="entry name" value="Thymidylate_kinase"/>
    <property type="match status" value="1"/>
</dbReference>
<keyword evidence="5" id="KW-0808">Transferase</keyword>
<dbReference type="InterPro" id="IPR018095">
    <property type="entry name" value="Thymidylate_kin_CS"/>
</dbReference>
<dbReference type="GO" id="GO:0005739">
    <property type="term" value="C:mitochondrion"/>
    <property type="evidence" value="ECO:0007669"/>
    <property type="project" value="TreeGrafter"/>
</dbReference>
<dbReference type="Gene3D" id="3.40.50.300">
    <property type="entry name" value="P-loop containing nucleotide triphosphate hydrolases"/>
    <property type="match status" value="1"/>
</dbReference>
<dbReference type="EnsemblMetazoa" id="AAEL001246-RA">
    <property type="protein sequence ID" value="AAEL001246-PA"/>
    <property type="gene ID" value="AAEL001246"/>
</dbReference>
<dbReference type="GO" id="GO:0004550">
    <property type="term" value="F:nucleoside diphosphate kinase activity"/>
    <property type="evidence" value="ECO:0007669"/>
    <property type="project" value="TreeGrafter"/>
</dbReference>
<dbReference type="PROSITE" id="PS01331">
    <property type="entry name" value="THYMIDYLATE_KINASE"/>
    <property type="match status" value="1"/>
</dbReference>
<evidence type="ECO:0000256" key="6">
    <source>
        <dbReference type="ARBA" id="ARBA00022727"/>
    </source>
</evidence>
<dbReference type="SUPFAM" id="SSF52540">
    <property type="entry name" value="P-loop containing nucleoside triphosphate hydrolases"/>
    <property type="match status" value="1"/>
</dbReference>
<evidence type="ECO:0000256" key="8">
    <source>
        <dbReference type="ARBA" id="ARBA00022777"/>
    </source>
</evidence>
<dbReference type="CDD" id="cd01672">
    <property type="entry name" value="TMPK"/>
    <property type="match status" value="1"/>
</dbReference>
<evidence type="ECO:0000259" key="10">
    <source>
        <dbReference type="Pfam" id="PF02223"/>
    </source>
</evidence>
<evidence type="ECO:0000313" key="12">
    <source>
        <dbReference type="Proteomes" id="UP000008820"/>
    </source>
</evidence>
<evidence type="ECO:0000256" key="9">
    <source>
        <dbReference type="ARBA" id="ARBA00022840"/>
    </source>
</evidence>
<keyword evidence="6" id="KW-0545">Nucleotide biosynthesis</keyword>
<evidence type="ECO:0000256" key="5">
    <source>
        <dbReference type="ARBA" id="ARBA00022679"/>
    </source>
</evidence>